<organism evidence="3 4">
    <name type="scientific">Megalops atlanticus</name>
    <name type="common">Tarpon</name>
    <name type="synonym">Clupea gigantea</name>
    <dbReference type="NCBI Taxonomy" id="7932"/>
    <lineage>
        <taxon>Eukaryota</taxon>
        <taxon>Metazoa</taxon>
        <taxon>Chordata</taxon>
        <taxon>Craniata</taxon>
        <taxon>Vertebrata</taxon>
        <taxon>Euteleostomi</taxon>
        <taxon>Actinopterygii</taxon>
        <taxon>Neopterygii</taxon>
        <taxon>Teleostei</taxon>
        <taxon>Elopiformes</taxon>
        <taxon>Megalopidae</taxon>
        <taxon>Megalops</taxon>
    </lineage>
</organism>
<feature type="transmembrane region" description="Helical" evidence="2">
    <location>
        <begin position="36"/>
        <end position="60"/>
    </location>
</feature>
<comment type="caution">
    <text evidence="3">The sequence shown here is derived from an EMBL/GenBank/DDBJ whole genome shotgun (WGS) entry which is preliminary data.</text>
</comment>
<proteinExistence type="predicted"/>
<feature type="compositionally biased region" description="Polar residues" evidence="1">
    <location>
        <begin position="68"/>
        <end position="79"/>
    </location>
</feature>
<keyword evidence="2" id="KW-0472">Membrane</keyword>
<dbReference type="EMBL" id="JAFDVH010000008">
    <property type="protein sequence ID" value="KAG7472286.1"/>
    <property type="molecule type" value="Genomic_DNA"/>
</dbReference>
<keyword evidence="2" id="KW-1133">Transmembrane helix</keyword>
<dbReference type="AlphaFoldDB" id="A0A9D3Q3N4"/>
<name>A0A9D3Q3N4_MEGAT</name>
<evidence type="ECO:0000313" key="3">
    <source>
        <dbReference type="EMBL" id="KAG7472286.1"/>
    </source>
</evidence>
<keyword evidence="2" id="KW-0812">Transmembrane</keyword>
<feature type="region of interest" description="Disordered" evidence="1">
    <location>
        <begin position="67"/>
        <end position="97"/>
    </location>
</feature>
<evidence type="ECO:0000256" key="2">
    <source>
        <dbReference type="SAM" id="Phobius"/>
    </source>
</evidence>
<feature type="compositionally biased region" description="Basic and acidic residues" evidence="1">
    <location>
        <begin position="80"/>
        <end position="92"/>
    </location>
</feature>
<gene>
    <name evidence="3" type="ORF">MATL_G00107340</name>
</gene>
<sequence length="156" mass="17318">MESQECIPDTVSSTIPSLPRQARVHLQKGSVCSRTYFVVVMVFFHVYIINVIALLLYVHYNTGPGEIGTSSGEPTITRESSTRRAFPDHDQSPDLGSHVTVHLPRIEGIRVGHVQKVSLVDGRVHEMRTLSLKPLLFGEILGGTVKCEVHLSPRLH</sequence>
<reference evidence="3" key="1">
    <citation type="submission" date="2021-01" db="EMBL/GenBank/DDBJ databases">
        <authorList>
            <person name="Zahm M."/>
            <person name="Roques C."/>
            <person name="Cabau C."/>
            <person name="Klopp C."/>
            <person name="Donnadieu C."/>
            <person name="Jouanno E."/>
            <person name="Lampietro C."/>
            <person name="Louis A."/>
            <person name="Herpin A."/>
            <person name="Echchiki A."/>
            <person name="Berthelot C."/>
            <person name="Parey E."/>
            <person name="Roest-Crollius H."/>
            <person name="Braasch I."/>
            <person name="Postlethwait J."/>
            <person name="Bobe J."/>
            <person name="Montfort J."/>
            <person name="Bouchez O."/>
            <person name="Begum T."/>
            <person name="Mejri S."/>
            <person name="Adams A."/>
            <person name="Chen W.-J."/>
            <person name="Guiguen Y."/>
        </authorList>
    </citation>
    <scope>NUCLEOTIDE SEQUENCE</scope>
    <source>
        <strain evidence="3">YG-15Mar2019-1</strain>
        <tissue evidence="3">Brain</tissue>
    </source>
</reference>
<evidence type="ECO:0000256" key="1">
    <source>
        <dbReference type="SAM" id="MobiDB-lite"/>
    </source>
</evidence>
<accession>A0A9D3Q3N4</accession>
<keyword evidence="4" id="KW-1185">Reference proteome</keyword>
<evidence type="ECO:0000313" key="4">
    <source>
        <dbReference type="Proteomes" id="UP001046870"/>
    </source>
</evidence>
<protein>
    <submittedName>
        <fullName evidence="3">Uncharacterized protein</fullName>
    </submittedName>
</protein>
<dbReference type="OrthoDB" id="8959989at2759"/>
<dbReference type="Proteomes" id="UP001046870">
    <property type="component" value="Chromosome 8"/>
</dbReference>